<keyword evidence="1" id="KW-0812">Transmembrane</keyword>
<organism evidence="2 3">
    <name type="scientific">Candidatus Wolfebacteria bacterium RIFCSPLOWO2_01_FULL_45_19</name>
    <dbReference type="NCBI Taxonomy" id="1802557"/>
    <lineage>
        <taxon>Bacteria</taxon>
        <taxon>Candidatus Wolfeibacteriota</taxon>
    </lineage>
</organism>
<dbReference type="AlphaFoldDB" id="A0A1F8DSS9"/>
<dbReference type="EMBL" id="MGIR01000002">
    <property type="protein sequence ID" value="OGM91456.1"/>
    <property type="molecule type" value="Genomic_DNA"/>
</dbReference>
<accession>A0A1F8DSS9</accession>
<dbReference type="Proteomes" id="UP000178946">
    <property type="component" value="Unassembled WGS sequence"/>
</dbReference>
<name>A0A1F8DSS9_9BACT</name>
<dbReference type="STRING" id="1802557.A3A20_02695"/>
<dbReference type="SUPFAM" id="SSF69304">
    <property type="entry name" value="Tricorn protease N-terminal domain"/>
    <property type="match status" value="1"/>
</dbReference>
<sequence length="360" mass="39978">MPKTMKITITIILIIIGIAVIAGLAYYGWGFVRELLFVSEESPVGVTDESPTVLRQVFQNPAINYWLGYYIDFEGNIIKVGESEEEVVGRVNAAPILSVLPSQSGIEAVVAFGNPHNPQFSVFNASTTEWRPLGPETRAIAWSPDGLRLASIESINGVTSIFTSGANGNKGNKIMDISLVDVGLEWIYENKILITEKPSALLTGSIWVIDVKNKTIQLAAEAKGLILKQHQNKGIMFSVVDGFPLIELKTTDKDLPTIRLPFITLPEKCTIGDTNLYCAAPVNITDKILLPDDYLKKKFYSDDVIYEYALDKKSIRTIFRLSQDSAIDAINLKIIGDKLFFINRYDNYVYSIDLESADLE</sequence>
<keyword evidence="1" id="KW-0472">Membrane</keyword>
<evidence type="ECO:0000256" key="1">
    <source>
        <dbReference type="SAM" id="Phobius"/>
    </source>
</evidence>
<reference evidence="2 3" key="1">
    <citation type="journal article" date="2016" name="Nat. Commun.">
        <title>Thousands of microbial genomes shed light on interconnected biogeochemical processes in an aquifer system.</title>
        <authorList>
            <person name="Anantharaman K."/>
            <person name="Brown C.T."/>
            <person name="Hug L.A."/>
            <person name="Sharon I."/>
            <person name="Castelle C.J."/>
            <person name="Probst A.J."/>
            <person name="Thomas B.C."/>
            <person name="Singh A."/>
            <person name="Wilkins M.J."/>
            <person name="Karaoz U."/>
            <person name="Brodie E.L."/>
            <person name="Williams K.H."/>
            <person name="Hubbard S.S."/>
            <person name="Banfield J.F."/>
        </authorList>
    </citation>
    <scope>NUCLEOTIDE SEQUENCE [LARGE SCALE GENOMIC DNA]</scope>
</reference>
<protein>
    <recommendedName>
        <fullName evidence="4">WD40 repeat domain-containing protein</fullName>
    </recommendedName>
</protein>
<proteinExistence type="predicted"/>
<evidence type="ECO:0000313" key="2">
    <source>
        <dbReference type="EMBL" id="OGM91456.1"/>
    </source>
</evidence>
<keyword evidence="1" id="KW-1133">Transmembrane helix</keyword>
<evidence type="ECO:0008006" key="4">
    <source>
        <dbReference type="Google" id="ProtNLM"/>
    </source>
</evidence>
<gene>
    <name evidence="2" type="ORF">A3A20_02695</name>
</gene>
<comment type="caution">
    <text evidence="2">The sequence shown here is derived from an EMBL/GenBank/DDBJ whole genome shotgun (WGS) entry which is preliminary data.</text>
</comment>
<evidence type="ECO:0000313" key="3">
    <source>
        <dbReference type="Proteomes" id="UP000178946"/>
    </source>
</evidence>
<feature type="transmembrane region" description="Helical" evidence="1">
    <location>
        <begin position="7"/>
        <end position="29"/>
    </location>
</feature>